<reference evidence="1" key="1">
    <citation type="submission" date="2018-05" db="EMBL/GenBank/DDBJ databases">
        <authorList>
            <person name="Lanie J.A."/>
            <person name="Ng W.-L."/>
            <person name="Kazmierczak K.M."/>
            <person name="Andrzejewski T.M."/>
            <person name="Davidsen T.M."/>
            <person name="Wayne K.J."/>
            <person name="Tettelin H."/>
            <person name="Glass J.I."/>
            <person name="Rusch D."/>
            <person name="Podicherti R."/>
            <person name="Tsui H.-C.T."/>
            <person name="Winkler M.E."/>
        </authorList>
    </citation>
    <scope>NUCLEOTIDE SEQUENCE</scope>
</reference>
<gene>
    <name evidence="1" type="ORF">METZ01_LOCUS51318</name>
</gene>
<sequence length="591" mass="64088">MSFRKPRIKFGTTSNSIYLENEDNDKLIIHNNDVDVIAISGVTSQSTLQIKSTEPKFEITNTNVSGNPYAEMSLGITNNGDQWKLSGGLEDKTDDDFKFHIIKNNDEYLTINDNGNIGIGITNPNYKLEVNGAANIKDNCFVQGNLILKGITADSNEVTDNLWTESDVGNIYSNNTINVGIGITNPTNKLEVNGNLELYGNLVSNIDESYDIGSSTEKFNNIYIKQVNLEDIVITKTNNKFNIDTATRVVGNLDIEGDLNVFGNAVTFDTETIQVEDSLIQLAINNTGDIIDSGFYSQYIDNGVTKYTGLVRDASDGIYNLFTSLQEEPTATLNKSGLGYSNANLQIGNLTGTNINMTSDITGGSLNVTGNTNITGSLEVDGLITLNNTLDVTGNIKSSKCDANGANGYILVDSISTTALSSANYTTNVLSFNTISSMENTLQHYKIHIRGEITGDGNQPNISWRVSDTNGEINDTNSYHNEITSYTGTNIVSSSRNSYGELIWSEGSTSGTRVFTSVLNMWVGTSSRPYDTSIIGESKCSSIDGTSTQNNKISSSLTSLATINSNINNIGFMSNGSNGNTSFYARLYRLL</sequence>
<organism evidence="1">
    <name type="scientific">marine metagenome</name>
    <dbReference type="NCBI Taxonomy" id="408172"/>
    <lineage>
        <taxon>unclassified sequences</taxon>
        <taxon>metagenomes</taxon>
        <taxon>ecological metagenomes</taxon>
    </lineage>
</organism>
<protein>
    <submittedName>
        <fullName evidence="1">Uncharacterized protein</fullName>
    </submittedName>
</protein>
<evidence type="ECO:0000313" key="1">
    <source>
        <dbReference type="EMBL" id="SUZ98464.1"/>
    </source>
</evidence>
<name>A0A381S4U7_9ZZZZ</name>
<accession>A0A381S4U7</accession>
<dbReference type="EMBL" id="UINC01002607">
    <property type="protein sequence ID" value="SUZ98464.1"/>
    <property type="molecule type" value="Genomic_DNA"/>
</dbReference>
<dbReference type="AlphaFoldDB" id="A0A381S4U7"/>
<proteinExistence type="predicted"/>